<evidence type="ECO:0000256" key="1">
    <source>
        <dbReference type="SAM" id="MobiDB-lite"/>
    </source>
</evidence>
<dbReference type="AlphaFoldDB" id="A0A645ASL3"/>
<feature type="compositionally biased region" description="Low complexity" evidence="1">
    <location>
        <begin position="1"/>
        <end position="11"/>
    </location>
</feature>
<gene>
    <name evidence="2" type="ORF">SDC9_102866</name>
</gene>
<feature type="region of interest" description="Disordered" evidence="1">
    <location>
        <begin position="1"/>
        <end position="86"/>
    </location>
</feature>
<reference evidence="2" key="1">
    <citation type="submission" date="2019-08" db="EMBL/GenBank/DDBJ databases">
        <authorList>
            <person name="Kucharzyk K."/>
            <person name="Murdoch R.W."/>
            <person name="Higgins S."/>
            <person name="Loffler F."/>
        </authorList>
    </citation>
    <scope>NUCLEOTIDE SEQUENCE</scope>
</reference>
<sequence length="263" mass="29381">MNHQHGNGQRQHQFHHGAERPDGCLQHWTRNLDGAKGVGVDAPRRDDDDASHQQRADHGRQPSAKARQGRQGKPDDHHGGSDGDVGMQRAYQIQPEAQEHTCHHAHDDGHGHGLHGAFDPSRGTQNQYEDAGGVERTHDFRKLQMRQCRTYQHRAGYRPGKSQWLAVGPTHQDADQPVDEEHAEDPGGEFGFAQPSTGARRKNDGHRCRGREDPADESVGDAGGIEVCQQAPWAGRALRRFFQVREKMRHKRCSVGWTTVRGA</sequence>
<feature type="region of interest" description="Disordered" evidence="1">
    <location>
        <begin position="98"/>
        <end position="132"/>
    </location>
</feature>
<proteinExistence type="predicted"/>
<organism evidence="2">
    <name type="scientific">bioreactor metagenome</name>
    <dbReference type="NCBI Taxonomy" id="1076179"/>
    <lineage>
        <taxon>unclassified sequences</taxon>
        <taxon>metagenomes</taxon>
        <taxon>ecological metagenomes</taxon>
    </lineage>
</organism>
<feature type="compositionally biased region" description="Basic and acidic residues" evidence="1">
    <location>
        <begin position="42"/>
        <end position="60"/>
    </location>
</feature>
<name>A0A645ASL3_9ZZZZ</name>
<feature type="compositionally biased region" description="Basic and acidic residues" evidence="1">
    <location>
        <begin position="201"/>
        <end position="213"/>
    </location>
</feature>
<evidence type="ECO:0000313" key="2">
    <source>
        <dbReference type="EMBL" id="MPM56067.1"/>
    </source>
</evidence>
<feature type="compositionally biased region" description="Basic and acidic residues" evidence="1">
    <location>
        <begin position="72"/>
        <end position="81"/>
    </location>
</feature>
<accession>A0A645ASL3</accession>
<protein>
    <submittedName>
        <fullName evidence="2">Uncharacterized protein</fullName>
    </submittedName>
</protein>
<feature type="compositionally biased region" description="Acidic residues" evidence="1">
    <location>
        <begin position="176"/>
        <end position="187"/>
    </location>
</feature>
<feature type="compositionally biased region" description="Basic and acidic residues" evidence="1">
    <location>
        <begin position="98"/>
        <end position="111"/>
    </location>
</feature>
<feature type="region of interest" description="Disordered" evidence="1">
    <location>
        <begin position="171"/>
        <end position="221"/>
    </location>
</feature>
<comment type="caution">
    <text evidence="2">The sequence shown here is derived from an EMBL/GenBank/DDBJ whole genome shotgun (WGS) entry which is preliminary data.</text>
</comment>
<dbReference type="EMBL" id="VSSQ01015565">
    <property type="protein sequence ID" value="MPM56067.1"/>
    <property type="molecule type" value="Genomic_DNA"/>
</dbReference>